<feature type="compositionally biased region" description="Polar residues" evidence="1">
    <location>
        <begin position="1"/>
        <end position="19"/>
    </location>
</feature>
<comment type="caution">
    <text evidence="3">The sequence shown here is derived from an EMBL/GenBank/DDBJ whole genome shotgun (WGS) entry which is preliminary data.</text>
</comment>
<sequence>MASASQAFSSDNSQTNPTLDTFADIPLNTSTDVPTNAPIEALPSPSLAQHTLPAATIPTGTIIAPNISNLVHISLKDSNYMVWKTLFSTFLRSHDLLGFVDGSRPCPPVTDPLFASRYQIDDNISLLLFSNLSEQILEESPTDIVAGEEEVTTVLRVITQSGGWGGRGRAGRWSQQWSLEPRGDRLGGRYNNNGTSRGYHQQQGAPVTHLDAGMVVADMETIVAVMPGLCMVVGNHPPHNIW</sequence>
<accession>A0A2I0I888</accession>
<gene>
    <name evidence="3" type="ORF">CRG98_039412</name>
</gene>
<feature type="region of interest" description="Disordered" evidence="1">
    <location>
        <begin position="183"/>
        <end position="203"/>
    </location>
</feature>
<name>A0A2I0I888_PUNGR</name>
<dbReference type="AlphaFoldDB" id="A0A2I0I888"/>
<evidence type="ECO:0000256" key="1">
    <source>
        <dbReference type="SAM" id="MobiDB-lite"/>
    </source>
</evidence>
<dbReference type="Pfam" id="PF14244">
    <property type="entry name" value="Retrotran_gag_3"/>
    <property type="match status" value="1"/>
</dbReference>
<feature type="compositionally biased region" description="Polar residues" evidence="1">
    <location>
        <begin position="190"/>
        <end position="203"/>
    </location>
</feature>
<dbReference type="EMBL" id="PGOL01003645">
    <property type="protein sequence ID" value="PKI40219.1"/>
    <property type="molecule type" value="Genomic_DNA"/>
</dbReference>
<organism evidence="3 4">
    <name type="scientific">Punica granatum</name>
    <name type="common">Pomegranate</name>
    <dbReference type="NCBI Taxonomy" id="22663"/>
    <lineage>
        <taxon>Eukaryota</taxon>
        <taxon>Viridiplantae</taxon>
        <taxon>Streptophyta</taxon>
        <taxon>Embryophyta</taxon>
        <taxon>Tracheophyta</taxon>
        <taxon>Spermatophyta</taxon>
        <taxon>Magnoliopsida</taxon>
        <taxon>eudicotyledons</taxon>
        <taxon>Gunneridae</taxon>
        <taxon>Pentapetalae</taxon>
        <taxon>rosids</taxon>
        <taxon>malvids</taxon>
        <taxon>Myrtales</taxon>
        <taxon>Lythraceae</taxon>
        <taxon>Punica</taxon>
    </lineage>
</organism>
<feature type="domain" description="Retrotransposon Copia-like N-terminal" evidence="2">
    <location>
        <begin position="70"/>
        <end position="107"/>
    </location>
</feature>
<protein>
    <recommendedName>
        <fullName evidence="2">Retrotransposon Copia-like N-terminal domain-containing protein</fullName>
    </recommendedName>
</protein>
<reference evidence="3 4" key="1">
    <citation type="submission" date="2017-11" db="EMBL/GenBank/DDBJ databases">
        <title>De-novo sequencing of pomegranate (Punica granatum L.) genome.</title>
        <authorList>
            <person name="Akparov Z."/>
            <person name="Amiraslanov A."/>
            <person name="Hajiyeva S."/>
            <person name="Abbasov M."/>
            <person name="Kaur K."/>
            <person name="Hamwieh A."/>
            <person name="Solovyev V."/>
            <person name="Salamov A."/>
            <person name="Braich B."/>
            <person name="Kosarev P."/>
            <person name="Mahmoud A."/>
            <person name="Hajiyev E."/>
            <person name="Babayeva S."/>
            <person name="Izzatullayeva V."/>
            <person name="Mammadov A."/>
            <person name="Mammadov A."/>
            <person name="Sharifova S."/>
            <person name="Ojaghi J."/>
            <person name="Eynullazada K."/>
            <person name="Bayramov B."/>
            <person name="Abdulazimova A."/>
            <person name="Shahmuradov I."/>
        </authorList>
    </citation>
    <scope>NUCLEOTIDE SEQUENCE [LARGE SCALE GENOMIC DNA]</scope>
    <source>
        <strain evidence="4">cv. AG2017</strain>
        <tissue evidence="3">Leaf</tissue>
    </source>
</reference>
<dbReference type="InterPro" id="IPR029472">
    <property type="entry name" value="Copia-like_N"/>
</dbReference>
<feature type="region of interest" description="Disordered" evidence="1">
    <location>
        <begin position="1"/>
        <end position="27"/>
    </location>
</feature>
<dbReference type="Proteomes" id="UP000233551">
    <property type="component" value="Unassembled WGS sequence"/>
</dbReference>
<evidence type="ECO:0000313" key="4">
    <source>
        <dbReference type="Proteomes" id="UP000233551"/>
    </source>
</evidence>
<proteinExistence type="predicted"/>
<keyword evidence="4" id="KW-1185">Reference proteome</keyword>
<evidence type="ECO:0000259" key="2">
    <source>
        <dbReference type="Pfam" id="PF14244"/>
    </source>
</evidence>
<dbReference type="STRING" id="22663.A0A2I0I888"/>
<evidence type="ECO:0000313" key="3">
    <source>
        <dbReference type="EMBL" id="PKI40219.1"/>
    </source>
</evidence>